<organism evidence="2 3">
    <name type="scientific">Apophysomyces ossiformis</name>
    <dbReference type="NCBI Taxonomy" id="679940"/>
    <lineage>
        <taxon>Eukaryota</taxon>
        <taxon>Fungi</taxon>
        <taxon>Fungi incertae sedis</taxon>
        <taxon>Mucoromycota</taxon>
        <taxon>Mucoromycotina</taxon>
        <taxon>Mucoromycetes</taxon>
        <taxon>Mucorales</taxon>
        <taxon>Mucorineae</taxon>
        <taxon>Mucoraceae</taxon>
        <taxon>Apophysomyces</taxon>
    </lineage>
</organism>
<keyword evidence="3" id="KW-1185">Reference proteome</keyword>
<dbReference type="Pfam" id="PF26087">
    <property type="entry name" value="DUF8032"/>
    <property type="match status" value="2"/>
</dbReference>
<reference evidence="2" key="1">
    <citation type="submission" date="2020-01" db="EMBL/GenBank/DDBJ databases">
        <title>Genome Sequencing of Three Apophysomyces-Like Fungal Strains Confirms a Novel Fungal Genus in the Mucoromycota with divergent Burkholderia-like Endosymbiotic Bacteria.</title>
        <authorList>
            <person name="Stajich J.E."/>
            <person name="Macias A.M."/>
            <person name="Carter-House D."/>
            <person name="Lovett B."/>
            <person name="Kasson L.R."/>
            <person name="Berry K."/>
            <person name="Grigoriev I."/>
            <person name="Chang Y."/>
            <person name="Spatafora J."/>
            <person name="Kasson M.T."/>
        </authorList>
    </citation>
    <scope>NUCLEOTIDE SEQUENCE</scope>
    <source>
        <strain evidence="2">NRRL A-21654</strain>
    </source>
</reference>
<protein>
    <recommendedName>
        <fullName evidence="1">DUF8032 domain-containing protein</fullName>
    </recommendedName>
</protein>
<dbReference type="AlphaFoldDB" id="A0A8H7BV34"/>
<dbReference type="InterPro" id="IPR058345">
    <property type="entry name" value="DUF8032"/>
</dbReference>
<dbReference type="PANTHER" id="PTHR22949:SF0">
    <property type="entry name" value="RE27538P"/>
    <property type="match status" value="1"/>
</dbReference>
<name>A0A8H7BV34_9FUNG</name>
<sequence>MDFCATSSSSFDTLHTPRSPTSLSIQDLISCSPTVENILESLTSDQITTIELAIHNVKRRKLGKKNMVDAASTVATALAAAIFPSHLTESISFTYSHNRTLHQYSIRTDIHSASPETMDKPFKDQNCIYPRANVPKESYKGNRWAYETECNVLGWQLAWLNPEIAGRRGLIQRAVDCYRNHHPTMRSRRVARQEKLKNGTLRKRAGTKDYLILDGLRIKTNLSTVDLNNIPESFRLSNTVFPKDNRVGSDKSTCNELGWKLAWLNQKHLANKRIFLQRALDLYRDTYLPLLRPRRYTHRIPPPSPVSSCASDTTESVCSSFLSSEAKSSPGTPSVDLNPDWSLPELSSLDLPSTTAAQMDLKFLDPLATPQPPNEEDQSWFDLDNVPSLLDPLF</sequence>
<evidence type="ECO:0000313" key="3">
    <source>
        <dbReference type="Proteomes" id="UP000605846"/>
    </source>
</evidence>
<dbReference type="PANTHER" id="PTHR22949">
    <property type="entry name" value="WHITE COLLAR 2 PROTEIN WC2"/>
    <property type="match status" value="1"/>
</dbReference>
<comment type="caution">
    <text evidence="2">The sequence shown here is derived from an EMBL/GenBank/DDBJ whole genome shotgun (WGS) entry which is preliminary data.</text>
</comment>
<evidence type="ECO:0000259" key="1">
    <source>
        <dbReference type="Pfam" id="PF26087"/>
    </source>
</evidence>
<dbReference type="OrthoDB" id="5599902at2759"/>
<evidence type="ECO:0000313" key="2">
    <source>
        <dbReference type="EMBL" id="KAF7728034.1"/>
    </source>
</evidence>
<gene>
    <name evidence="2" type="ORF">EC973_006799</name>
</gene>
<dbReference type="Proteomes" id="UP000605846">
    <property type="component" value="Unassembled WGS sequence"/>
</dbReference>
<proteinExistence type="predicted"/>
<feature type="domain" description="DUF8032" evidence="1">
    <location>
        <begin position="89"/>
        <end position="181"/>
    </location>
</feature>
<dbReference type="EMBL" id="JABAYA010000045">
    <property type="protein sequence ID" value="KAF7728034.1"/>
    <property type="molecule type" value="Genomic_DNA"/>
</dbReference>
<accession>A0A8H7BV34</accession>
<feature type="domain" description="DUF8032" evidence="1">
    <location>
        <begin position="216"/>
        <end position="286"/>
    </location>
</feature>